<evidence type="ECO:0000256" key="2">
    <source>
        <dbReference type="ARBA" id="ARBA00022737"/>
    </source>
</evidence>
<accession>A0AAU9KQ33</accession>
<evidence type="ECO:0000313" key="4">
    <source>
        <dbReference type="Proteomes" id="UP001162131"/>
    </source>
</evidence>
<organism evidence="3 4">
    <name type="scientific">Blepharisma stoltei</name>
    <dbReference type="NCBI Taxonomy" id="1481888"/>
    <lineage>
        <taxon>Eukaryota</taxon>
        <taxon>Sar</taxon>
        <taxon>Alveolata</taxon>
        <taxon>Ciliophora</taxon>
        <taxon>Postciliodesmatophora</taxon>
        <taxon>Heterotrichea</taxon>
        <taxon>Heterotrichida</taxon>
        <taxon>Blepharismidae</taxon>
        <taxon>Blepharisma</taxon>
    </lineage>
</organism>
<dbReference type="AlphaFoldDB" id="A0AAU9KQ33"/>
<comment type="caution">
    <text evidence="3">The sequence shown here is derived from an EMBL/GenBank/DDBJ whole genome shotgun (WGS) entry which is preliminary data.</text>
</comment>
<dbReference type="PANTHER" id="PTHR24412:SF489">
    <property type="entry name" value="RING FINGER DOMAIN AND KELCH REPEAT-CONTAINING PROTEIN DDB_G0271372"/>
    <property type="match status" value="1"/>
</dbReference>
<name>A0AAU9KQ33_9CILI</name>
<gene>
    <name evidence="3" type="ORF">BSTOLATCC_MIC66137</name>
</gene>
<dbReference type="InterPro" id="IPR015915">
    <property type="entry name" value="Kelch-typ_b-propeller"/>
</dbReference>
<proteinExistence type="predicted"/>
<evidence type="ECO:0000313" key="3">
    <source>
        <dbReference type="EMBL" id="CAG9336257.1"/>
    </source>
</evidence>
<protein>
    <submittedName>
        <fullName evidence="3">Uncharacterized protein</fullName>
    </submittedName>
</protein>
<dbReference type="SUPFAM" id="SSF117281">
    <property type="entry name" value="Kelch motif"/>
    <property type="match status" value="2"/>
</dbReference>
<dbReference type="Gene3D" id="2.120.10.80">
    <property type="entry name" value="Kelch-type beta propeller"/>
    <property type="match status" value="2"/>
</dbReference>
<dbReference type="EMBL" id="CAJZBQ010000064">
    <property type="protein sequence ID" value="CAG9336257.1"/>
    <property type="molecule type" value="Genomic_DNA"/>
</dbReference>
<evidence type="ECO:0000256" key="1">
    <source>
        <dbReference type="ARBA" id="ARBA00022441"/>
    </source>
</evidence>
<sequence length="599" mass="66790">MGGCFSGKKNKANGNQMLERMATTDDSLYYKPKSSSSTLICYRPSDRAFWDVKINTDFMFQAGALFGKIKSGLYICIGGVENGEIAFLLDIIERKTSQINGPPMSLAYGRCHTYQNKVYVIGSLCIEADGLEKPAPPLVYDVKTNKWSELPKIPVNLSLCGSFIIGKGLNLIGGFLNYPNQPTPFGSMLKLDLETHEWAQSSITTPPLHGLPSCVVLTDTAVMIIGGHDPCEHYSSDESKNTYMFNGREFQALSDLPTVGQLRFSDTPLYAKQEVLLYSDDETLFTYDLNSGSWSYFDIEEKMTGKDPPVLSNREKGKYVYHFCQTECEILEYNLDNKASRKTGPASFHNFYKYTGLCILGDGRLMFAGGLKEDAPEGTVSCWTLDPQSRHSENIAELKYKQYGLRLVPVGREIYAVAGVEIIDPNTSQSRCQKYLLDSNQWIDIEPLPSTTFLPGACHMAGRIFCIGGYVEEVGSVNLYLIQAYSMAQNHWDILSVEYPFGVSSLGVVALPSNKLLCFGGKCQNGTKIPNTYIFDGLNFQYINDIPIPEDGSESTIFFDPIVTIGSKIYAFSKNKYLYCFDFGSQSWNIEMPNLSVRV</sequence>
<keyword evidence="2" id="KW-0677">Repeat</keyword>
<reference evidence="3" key="1">
    <citation type="submission" date="2021-09" db="EMBL/GenBank/DDBJ databases">
        <authorList>
            <consortium name="AG Swart"/>
            <person name="Singh M."/>
            <person name="Singh A."/>
            <person name="Seah K."/>
            <person name="Emmerich C."/>
        </authorList>
    </citation>
    <scope>NUCLEOTIDE SEQUENCE</scope>
    <source>
        <strain evidence="3">ATCC30299</strain>
    </source>
</reference>
<keyword evidence="1" id="KW-0880">Kelch repeat</keyword>
<keyword evidence="4" id="KW-1185">Reference proteome</keyword>
<dbReference type="PANTHER" id="PTHR24412">
    <property type="entry name" value="KELCH PROTEIN"/>
    <property type="match status" value="1"/>
</dbReference>
<dbReference type="Proteomes" id="UP001162131">
    <property type="component" value="Unassembled WGS sequence"/>
</dbReference>